<dbReference type="AlphaFoldDB" id="A0A0F9DHW7"/>
<name>A0A0F9DHW7_9ZZZZ</name>
<dbReference type="EMBL" id="LAZR01039301">
    <property type="protein sequence ID" value="KKL17331.1"/>
    <property type="molecule type" value="Genomic_DNA"/>
</dbReference>
<protein>
    <submittedName>
        <fullName evidence="1">Uncharacterized protein</fullName>
    </submittedName>
</protein>
<accession>A0A0F9DHW7</accession>
<feature type="non-terminal residue" evidence="1">
    <location>
        <position position="1"/>
    </location>
</feature>
<evidence type="ECO:0000313" key="1">
    <source>
        <dbReference type="EMBL" id="KKL17331.1"/>
    </source>
</evidence>
<reference evidence="1" key="1">
    <citation type="journal article" date="2015" name="Nature">
        <title>Complex archaea that bridge the gap between prokaryotes and eukaryotes.</title>
        <authorList>
            <person name="Spang A."/>
            <person name="Saw J.H."/>
            <person name="Jorgensen S.L."/>
            <person name="Zaremba-Niedzwiedzka K."/>
            <person name="Martijn J."/>
            <person name="Lind A.E."/>
            <person name="van Eijk R."/>
            <person name="Schleper C."/>
            <person name="Guy L."/>
            <person name="Ettema T.J."/>
        </authorList>
    </citation>
    <scope>NUCLEOTIDE SEQUENCE</scope>
</reference>
<comment type="caution">
    <text evidence="1">The sequence shown here is derived from an EMBL/GenBank/DDBJ whole genome shotgun (WGS) entry which is preliminary data.</text>
</comment>
<gene>
    <name evidence="1" type="ORF">LCGC14_2486650</name>
</gene>
<organism evidence="1">
    <name type="scientific">marine sediment metagenome</name>
    <dbReference type="NCBI Taxonomy" id="412755"/>
    <lineage>
        <taxon>unclassified sequences</taxon>
        <taxon>metagenomes</taxon>
        <taxon>ecological metagenomes</taxon>
    </lineage>
</organism>
<sequence>SLGVAFLVARSVTAATGSSKVFHQWTLPNGDIMVTDDAARIPVKYQDIAVKRSFVQVDKDAKVTEMVIPSADYAAALEANLTRSRKLAARMATVPRAEECDGPITVAQERRDHEERGNSYNSLFYVVRDSCGNVKNVTRSTLHPYIKIE</sequence>
<proteinExistence type="predicted"/>